<evidence type="ECO:0000256" key="4">
    <source>
        <dbReference type="ARBA" id="ARBA00022829"/>
    </source>
</evidence>
<dbReference type="GO" id="GO:0051301">
    <property type="term" value="P:cell division"/>
    <property type="evidence" value="ECO:0007669"/>
    <property type="project" value="UniProtKB-KW"/>
</dbReference>
<dbReference type="PANTHER" id="PTHR30349">
    <property type="entry name" value="PHAGE INTEGRASE-RELATED"/>
    <property type="match status" value="1"/>
</dbReference>
<dbReference type="Pfam" id="PF00589">
    <property type="entry name" value="Phage_integrase"/>
    <property type="match status" value="1"/>
</dbReference>
<evidence type="ECO:0000256" key="6">
    <source>
        <dbReference type="ARBA" id="ARBA00023125"/>
    </source>
</evidence>
<dbReference type="PROSITE" id="PS51898">
    <property type="entry name" value="TYR_RECOMBINASE"/>
    <property type="match status" value="1"/>
</dbReference>
<feature type="region of interest" description="Disordered" evidence="10">
    <location>
        <begin position="311"/>
        <end position="332"/>
    </location>
</feature>
<keyword evidence="3" id="KW-0132">Cell division</keyword>
<organism evidence="13 14">
    <name type="scientific">Candidatus Wildermuthbacteria bacterium RIFCSPHIGHO2_02_FULL_45_25</name>
    <dbReference type="NCBI Taxonomy" id="1802450"/>
    <lineage>
        <taxon>Bacteria</taxon>
        <taxon>Candidatus Wildermuthiibacteriota</taxon>
    </lineage>
</organism>
<comment type="subcellular location">
    <subcellularLocation>
        <location evidence="1">Cytoplasm</location>
    </subcellularLocation>
</comment>
<reference evidence="13 14" key="1">
    <citation type="journal article" date="2016" name="Nat. Commun.">
        <title>Thousands of microbial genomes shed light on interconnected biogeochemical processes in an aquifer system.</title>
        <authorList>
            <person name="Anantharaman K."/>
            <person name="Brown C.T."/>
            <person name="Hug L.A."/>
            <person name="Sharon I."/>
            <person name="Castelle C.J."/>
            <person name="Probst A.J."/>
            <person name="Thomas B.C."/>
            <person name="Singh A."/>
            <person name="Wilkins M.J."/>
            <person name="Karaoz U."/>
            <person name="Brodie E.L."/>
            <person name="Williams K.H."/>
            <person name="Hubbard S.S."/>
            <person name="Banfield J.F."/>
        </authorList>
    </citation>
    <scope>NUCLEOTIDE SEQUENCE [LARGE SCALE GENOMIC DNA]</scope>
</reference>
<dbReference type="PROSITE" id="PS51900">
    <property type="entry name" value="CB"/>
    <property type="match status" value="1"/>
</dbReference>
<dbReference type="CDD" id="cd00798">
    <property type="entry name" value="INT_XerDC_C"/>
    <property type="match status" value="1"/>
</dbReference>
<keyword evidence="7" id="KW-0233">DNA recombination</keyword>
<keyword evidence="5" id="KW-0229">DNA integration</keyword>
<keyword evidence="8" id="KW-0131">Cell cycle</keyword>
<evidence type="ECO:0000256" key="3">
    <source>
        <dbReference type="ARBA" id="ARBA00022618"/>
    </source>
</evidence>
<dbReference type="InterPro" id="IPR011010">
    <property type="entry name" value="DNA_brk_join_enz"/>
</dbReference>
<accession>A0A1G2QXH9</accession>
<dbReference type="InterPro" id="IPR002104">
    <property type="entry name" value="Integrase_catalytic"/>
</dbReference>
<keyword evidence="6 9" id="KW-0238">DNA-binding</keyword>
<feature type="domain" description="Core-binding (CB)" evidence="12">
    <location>
        <begin position="6"/>
        <end position="100"/>
    </location>
</feature>
<dbReference type="SUPFAM" id="SSF47823">
    <property type="entry name" value="lambda integrase-like, N-terminal domain"/>
    <property type="match status" value="1"/>
</dbReference>
<dbReference type="PANTHER" id="PTHR30349:SF77">
    <property type="entry name" value="TYROSINE RECOMBINASE XERC"/>
    <property type="match status" value="1"/>
</dbReference>
<dbReference type="Pfam" id="PF02899">
    <property type="entry name" value="Phage_int_SAM_1"/>
    <property type="match status" value="1"/>
</dbReference>
<evidence type="ECO:0000256" key="7">
    <source>
        <dbReference type="ARBA" id="ARBA00023172"/>
    </source>
</evidence>
<feature type="domain" description="Tyr recombinase" evidence="11">
    <location>
        <begin position="122"/>
        <end position="308"/>
    </location>
</feature>
<dbReference type="InterPro" id="IPR010998">
    <property type="entry name" value="Integrase_recombinase_N"/>
</dbReference>
<dbReference type="GO" id="GO:0007059">
    <property type="term" value="P:chromosome segregation"/>
    <property type="evidence" value="ECO:0007669"/>
    <property type="project" value="UniProtKB-KW"/>
</dbReference>
<protein>
    <recommendedName>
        <fullName evidence="15">Tyrosine recombinase XerC</fullName>
    </recommendedName>
</protein>
<sequence>MQKSQKTIFDHIPDFIDYCDVERGLSTKTQENYSRYLHKFQIWLKLKKIQNLLPHELTADLIWQYRLYLARRQDIHGKTLSRLTQNYYLIALRALLGYFVVKDVECIPPDKITLPKDATKERSIKFLTLEQVRKLLETPQTSTPSGLRDKAILEILFSTGLRIAELVMLNREQFDSIFTKEDFELGIIGKGNRPRTVYFSNRALHWLKEYLKTRMDKEKALFINYRGRSQEDLRLSARSIERMIKKYAIAAGVPIFTTPHTMRHSYATDLLEQGVDLRSIQEFLGHKNIATTQIYTHVTNKRLRDIHRQFHSGGRLDNAEPNTPLDEQLDSH</sequence>
<dbReference type="Gene3D" id="1.10.443.10">
    <property type="entry name" value="Intergrase catalytic core"/>
    <property type="match status" value="1"/>
</dbReference>
<evidence type="ECO:0000259" key="11">
    <source>
        <dbReference type="PROSITE" id="PS51898"/>
    </source>
</evidence>
<evidence type="ECO:0000256" key="8">
    <source>
        <dbReference type="ARBA" id="ARBA00023306"/>
    </source>
</evidence>
<dbReference type="InterPro" id="IPR013762">
    <property type="entry name" value="Integrase-like_cat_sf"/>
</dbReference>
<dbReference type="InterPro" id="IPR044068">
    <property type="entry name" value="CB"/>
</dbReference>
<evidence type="ECO:0000256" key="5">
    <source>
        <dbReference type="ARBA" id="ARBA00022908"/>
    </source>
</evidence>
<keyword evidence="2" id="KW-0963">Cytoplasm</keyword>
<evidence type="ECO:0000313" key="13">
    <source>
        <dbReference type="EMBL" id="OHA65286.1"/>
    </source>
</evidence>
<dbReference type="InterPro" id="IPR004107">
    <property type="entry name" value="Integrase_SAM-like_N"/>
</dbReference>
<dbReference type="GO" id="GO:0005737">
    <property type="term" value="C:cytoplasm"/>
    <property type="evidence" value="ECO:0007669"/>
    <property type="project" value="UniProtKB-SubCell"/>
</dbReference>
<dbReference type="InterPro" id="IPR050090">
    <property type="entry name" value="Tyrosine_recombinase_XerCD"/>
</dbReference>
<proteinExistence type="predicted"/>
<comment type="caution">
    <text evidence="13">The sequence shown here is derived from an EMBL/GenBank/DDBJ whole genome shotgun (WGS) entry which is preliminary data.</text>
</comment>
<dbReference type="GO" id="GO:0006310">
    <property type="term" value="P:DNA recombination"/>
    <property type="evidence" value="ECO:0007669"/>
    <property type="project" value="UniProtKB-KW"/>
</dbReference>
<evidence type="ECO:0000256" key="2">
    <source>
        <dbReference type="ARBA" id="ARBA00022490"/>
    </source>
</evidence>
<dbReference type="AlphaFoldDB" id="A0A1G2QXH9"/>
<gene>
    <name evidence="13" type="ORF">A3C04_03000</name>
</gene>
<keyword evidence="4" id="KW-0159">Chromosome partition</keyword>
<evidence type="ECO:0000259" key="12">
    <source>
        <dbReference type="PROSITE" id="PS51900"/>
    </source>
</evidence>
<evidence type="ECO:0000256" key="1">
    <source>
        <dbReference type="ARBA" id="ARBA00004496"/>
    </source>
</evidence>
<evidence type="ECO:0000256" key="9">
    <source>
        <dbReference type="PROSITE-ProRule" id="PRU01248"/>
    </source>
</evidence>
<dbReference type="GO" id="GO:0003677">
    <property type="term" value="F:DNA binding"/>
    <property type="evidence" value="ECO:0007669"/>
    <property type="project" value="UniProtKB-UniRule"/>
</dbReference>
<dbReference type="GO" id="GO:0015074">
    <property type="term" value="P:DNA integration"/>
    <property type="evidence" value="ECO:0007669"/>
    <property type="project" value="UniProtKB-KW"/>
</dbReference>
<dbReference type="Proteomes" id="UP000178092">
    <property type="component" value="Unassembled WGS sequence"/>
</dbReference>
<evidence type="ECO:0008006" key="15">
    <source>
        <dbReference type="Google" id="ProtNLM"/>
    </source>
</evidence>
<name>A0A1G2QXH9_9BACT</name>
<dbReference type="EMBL" id="MHTV01000045">
    <property type="protein sequence ID" value="OHA65286.1"/>
    <property type="molecule type" value="Genomic_DNA"/>
</dbReference>
<evidence type="ECO:0000256" key="10">
    <source>
        <dbReference type="SAM" id="MobiDB-lite"/>
    </source>
</evidence>
<dbReference type="SUPFAM" id="SSF56349">
    <property type="entry name" value="DNA breaking-rejoining enzymes"/>
    <property type="match status" value="1"/>
</dbReference>
<evidence type="ECO:0000313" key="14">
    <source>
        <dbReference type="Proteomes" id="UP000178092"/>
    </source>
</evidence>
<dbReference type="Gene3D" id="1.10.150.130">
    <property type="match status" value="1"/>
</dbReference>